<dbReference type="AlphaFoldDB" id="A0A8K0XMA5"/>
<sequence>MLSLGSQALPFKALCVAIASAIISQVQLGVAATPSLVQRQSGDELLPDDCLELGLEPRNITCCAEISSRPLLDGILPVPLPLPDLQSWVGCEVDPTPATCKGKTILCCKYPLEGNNGTQCLPLDL</sequence>
<keyword evidence="2" id="KW-1185">Reference proteome</keyword>
<protein>
    <recommendedName>
        <fullName evidence="3">Hydrophobin</fullName>
    </recommendedName>
</protein>
<proteinExistence type="predicted"/>
<evidence type="ECO:0000313" key="1">
    <source>
        <dbReference type="EMBL" id="KAH8093089.1"/>
    </source>
</evidence>
<evidence type="ECO:0008006" key="3">
    <source>
        <dbReference type="Google" id="ProtNLM"/>
    </source>
</evidence>
<comment type="caution">
    <text evidence="1">The sequence shown here is derived from an EMBL/GenBank/DDBJ whole genome shotgun (WGS) entry which is preliminary data.</text>
</comment>
<name>A0A8K0XMA5_9AGAR</name>
<organism evidence="1 2">
    <name type="scientific">Cristinia sonorae</name>
    <dbReference type="NCBI Taxonomy" id="1940300"/>
    <lineage>
        <taxon>Eukaryota</taxon>
        <taxon>Fungi</taxon>
        <taxon>Dikarya</taxon>
        <taxon>Basidiomycota</taxon>
        <taxon>Agaricomycotina</taxon>
        <taxon>Agaricomycetes</taxon>
        <taxon>Agaricomycetidae</taxon>
        <taxon>Agaricales</taxon>
        <taxon>Pleurotineae</taxon>
        <taxon>Stephanosporaceae</taxon>
        <taxon>Cristinia</taxon>
    </lineage>
</organism>
<dbReference type="EMBL" id="JAEVFJ010000030">
    <property type="protein sequence ID" value="KAH8093089.1"/>
    <property type="molecule type" value="Genomic_DNA"/>
</dbReference>
<dbReference type="Proteomes" id="UP000813824">
    <property type="component" value="Unassembled WGS sequence"/>
</dbReference>
<reference evidence="1" key="1">
    <citation type="journal article" date="2021" name="New Phytol.">
        <title>Evolutionary innovations through gain and loss of genes in the ectomycorrhizal Boletales.</title>
        <authorList>
            <person name="Wu G."/>
            <person name="Miyauchi S."/>
            <person name="Morin E."/>
            <person name="Kuo A."/>
            <person name="Drula E."/>
            <person name="Varga T."/>
            <person name="Kohler A."/>
            <person name="Feng B."/>
            <person name="Cao Y."/>
            <person name="Lipzen A."/>
            <person name="Daum C."/>
            <person name="Hundley H."/>
            <person name="Pangilinan J."/>
            <person name="Johnson J."/>
            <person name="Barry K."/>
            <person name="LaButti K."/>
            <person name="Ng V."/>
            <person name="Ahrendt S."/>
            <person name="Min B."/>
            <person name="Choi I.G."/>
            <person name="Park H."/>
            <person name="Plett J.M."/>
            <person name="Magnuson J."/>
            <person name="Spatafora J.W."/>
            <person name="Nagy L.G."/>
            <person name="Henrissat B."/>
            <person name="Grigoriev I.V."/>
            <person name="Yang Z.L."/>
            <person name="Xu J."/>
            <person name="Martin F.M."/>
        </authorList>
    </citation>
    <scope>NUCLEOTIDE SEQUENCE</scope>
    <source>
        <strain evidence="1">KKN 215</strain>
    </source>
</reference>
<accession>A0A8K0XMA5</accession>
<gene>
    <name evidence="1" type="ORF">BXZ70DRAFT_439112</name>
</gene>
<evidence type="ECO:0000313" key="2">
    <source>
        <dbReference type="Proteomes" id="UP000813824"/>
    </source>
</evidence>